<dbReference type="InterPro" id="IPR000760">
    <property type="entry name" value="Inositol_monophosphatase-like"/>
</dbReference>
<evidence type="ECO:0000313" key="11">
    <source>
        <dbReference type="EMBL" id="NGM49660.1"/>
    </source>
</evidence>
<evidence type="ECO:0000256" key="3">
    <source>
        <dbReference type="ARBA" id="ARBA00009759"/>
    </source>
</evidence>
<dbReference type="PANTHER" id="PTHR20854">
    <property type="entry name" value="INOSITOL MONOPHOSPHATASE"/>
    <property type="match status" value="1"/>
</dbReference>
<feature type="binding site" evidence="9">
    <location>
        <position position="89"/>
    </location>
    <ligand>
        <name>Mg(2+)</name>
        <dbReference type="ChEBI" id="CHEBI:18420"/>
        <label>1</label>
        <note>catalytic</note>
    </ligand>
</feature>
<dbReference type="PROSITE" id="PS00629">
    <property type="entry name" value="IMP_1"/>
    <property type="match status" value="1"/>
</dbReference>
<dbReference type="SUPFAM" id="SSF56655">
    <property type="entry name" value="Carbohydrate phosphatase"/>
    <property type="match status" value="1"/>
</dbReference>
<dbReference type="PANTHER" id="PTHR20854:SF4">
    <property type="entry name" value="INOSITOL-1-MONOPHOSPHATASE-RELATED"/>
    <property type="match status" value="1"/>
</dbReference>
<keyword evidence="8 9" id="KW-0460">Magnesium</keyword>
<dbReference type="Pfam" id="PF00459">
    <property type="entry name" value="Inositol_P"/>
    <property type="match status" value="1"/>
</dbReference>
<protein>
    <recommendedName>
        <fullName evidence="5 10">Inositol-1-monophosphatase</fullName>
        <ecNumber evidence="4 10">3.1.3.25</ecNumber>
    </recommendedName>
</protein>
<dbReference type="InterPro" id="IPR020550">
    <property type="entry name" value="Inositol_monophosphatase_CS"/>
</dbReference>
<dbReference type="FunFam" id="3.40.190.80:FF:000020">
    <property type="entry name" value="Fructose-1,6-bisphosphatase/inositol-1-monophosphatase"/>
    <property type="match status" value="1"/>
</dbReference>
<name>A0A6G4QVK8_9CAUL</name>
<dbReference type="GO" id="GO:0006020">
    <property type="term" value="P:inositol metabolic process"/>
    <property type="evidence" value="ECO:0007669"/>
    <property type="project" value="TreeGrafter"/>
</dbReference>
<dbReference type="Gene3D" id="3.40.190.80">
    <property type="match status" value="1"/>
</dbReference>
<feature type="binding site" evidence="9">
    <location>
        <position position="70"/>
    </location>
    <ligand>
        <name>Mg(2+)</name>
        <dbReference type="ChEBI" id="CHEBI:18420"/>
        <label>1</label>
        <note>catalytic</note>
    </ligand>
</feature>
<evidence type="ECO:0000256" key="8">
    <source>
        <dbReference type="ARBA" id="ARBA00022842"/>
    </source>
</evidence>
<comment type="cofactor">
    <cofactor evidence="2 9 10">
        <name>Mg(2+)</name>
        <dbReference type="ChEBI" id="CHEBI:18420"/>
    </cofactor>
</comment>
<keyword evidence="7 10" id="KW-0378">Hydrolase</keyword>
<comment type="similarity">
    <text evidence="3 10">Belongs to the inositol monophosphatase superfamily.</text>
</comment>
<dbReference type="FunFam" id="3.30.540.10:FF:000003">
    <property type="entry name" value="Inositol-1-monophosphatase"/>
    <property type="match status" value="1"/>
</dbReference>
<dbReference type="InterPro" id="IPR020583">
    <property type="entry name" value="Inositol_monoP_metal-BS"/>
</dbReference>
<comment type="catalytic activity">
    <reaction evidence="1 10">
        <text>a myo-inositol phosphate + H2O = myo-inositol + phosphate</text>
        <dbReference type="Rhea" id="RHEA:24056"/>
        <dbReference type="ChEBI" id="CHEBI:15377"/>
        <dbReference type="ChEBI" id="CHEBI:17268"/>
        <dbReference type="ChEBI" id="CHEBI:43474"/>
        <dbReference type="ChEBI" id="CHEBI:84139"/>
        <dbReference type="EC" id="3.1.3.25"/>
    </reaction>
</comment>
<dbReference type="PRINTS" id="PR00377">
    <property type="entry name" value="IMPHPHTASES"/>
</dbReference>
<reference evidence="11" key="1">
    <citation type="submission" date="2020-02" db="EMBL/GenBank/DDBJ databases">
        <authorList>
            <person name="Gao J."/>
            <person name="Sun J."/>
        </authorList>
    </citation>
    <scope>NUCLEOTIDE SEQUENCE</scope>
    <source>
        <strain evidence="11">602-2</strain>
    </source>
</reference>
<dbReference type="CDD" id="cd01639">
    <property type="entry name" value="IMPase"/>
    <property type="match status" value="1"/>
</dbReference>
<evidence type="ECO:0000256" key="5">
    <source>
        <dbReference type="ARBA" id="ARBA00019784"/>
    </source>
</evidence>
<organism evidence="11">
    <name type="scientific">Caulobacter sp. 602-2</name>
    <dbReference type="NCBI Taxonomy" id="2710887"/>
    <lineage>
        <taxon>Bacteria</taxon>
        <taxon>Pseudomonadati</taxon>
        <taxon>Pseudomonadota</taxon>
        <taxon>Alphaproteobacteria</taxon>
        <taxon>Caulobacterales</taxon>
        <taxon>Caulobacteraceae</taxon>
        <taxon>Caulobacter</taxon>
    </lineage>
</organism>
<evidence type="ECO:0000256" key="9">
    <source>
        <dbReference type="PIRSR" id="PIRSR600760-2"/>
    </source>
</evidence>
<dbReference type="RefSeq" id="WP_165257792.1">
    <property type="nucleotide sequence ID" value="NZ_JAAKGT010000003.1"/>
</dbReference>
<dbReference type="InterPro" id="IPR022337">
    <property type="entry name" value="Inositol_monophosphatase_SuhB"/>
</dbReference>
<feature type="binding site" evidence="9">
    <location>
        <position position="90"/>
    </location>
    <ligand>
        <name>Mg(2+)</name>
        <dbReference type="ChEBI" id="CHEBI:18420"/>
        <label>2</label>
    </ligand>
</feature>
<dbReference type="EC" id="3.1.3.25" evidence="4 10"/>
<evidence type="ECO:0000256" key="7">
    <source>
        <dbReference type="ARBA" id="ARBA00022801"/>
    </source>
</evidence>
<evidence type="ECO:0000256" key="10">
    <source>
        <dbReference type="RuleBase" id="RU364068"/>
    </source>
</evidence>
<dbReference type="GO" id="GO:0008934">
    <property type="term" value="F:inositol monophosphate 1-phosphatase activity"/>
    <property type="evidence" value="ECO:0007669"/>
    <property type="project" value="InterPro"/>
</dbReference>
<evidence type="ECO:0000256" key="1">
    <source>
        <dbReference type="ARBA" id="ARBA00001033"/>
    </source>
</evidence>
<proteinExistence type="inferred from homology"/>
<dbReference type="GO" id="GO:0046872">
    <property type="term" value="F:metal ion binding"/>
    <property type="evidence" value="ECO:0007669"/>
    <property type="project" value="UniProtKB-KW"/>
</dbReference>
<dbReference type="PROSITE" id="PS00630">
    <property type="entry name" value="IMP_2"/>
    <property type="match status" value="1"/>
</dbReference>
<dbReference type="GO" id="GO:0007165">
    <property type="term" value="P:signal transduction"/>
    <property type="evidence" value="ECO:0007669"/>
    <property type="project" value="TreeGrafter"/>
</dbReference>
<feature type="binding site" evidence="9">
    <location>
        <position position="216"/>
    </location>
    <ligand>
        <name>Mg(2+)</name>
        <dbReference type="ChEBI" id="CHEBI:18420"/>
        <label>1</label>
        <note>catalytic</note>
    </ligand>
</feature>
<comment type="caution">
    <text evidence="11">The sequence shown here is derived from an EMBL/GenBank/DDBJ whole genome shotgun (WGS) entry which is preliminary data.</text>
</comment>
<dbReference type="AlphaFoldDB" id="A0A6G4QVK8"/>
<evidence type="ECO:0000256" key="4">
    <source>
        <dbReference type="ARBA" id="ARBA00013106"/>
    </source>
</evidence>
<dbReference type="Gene3D" id="3.30.540.10">
    <property type="entry name" value="Fructose-1,6-Bisphosphatase, subunit A, domain 1"/>
    <property type="match status" value="1"/>
</dbReference>
<dbReference type="InterPro" id="IPR033942">
    <property type="entry name" value="IMPase"/>
</dbReference>
<keyword evidence="6 9" id="KW-0479">Metal-binding</keyword>
<dbReference type="EMBL" id="JAAKGT010000003">
    <property type="protein sequence ID" value="NGM49660.1"/>
    <property type="molecule type" value="Genomic_DNA"/>
</dbReference>
<dbReference type="PRINTS" id="PR01959">
    <property type="entry name" value="SBIMPHPHTASE"/>
</dbReference>
<gene>
    <name evidence="11" type="ORF">G5B46_08595</name>
</gene>
<dbReference type="GO" id="GO:0046854">
    <property type="term" value="P:phosphatidylinositol phosphate biosynthetic process"/>
    <property type="evidence" value="ECO:0007669"/>
    <property type="project" value="InterPro"/>
</dbReference>
<feature type="binding site" evidence="9">
    <location>
        <position position="87"/>
    </location>
    <ligand>
        <name>Mg(2+)</name>
        <dbReference type="ChEBI" id="CHEBI:18420"/>
        <label>1</label>
        <note>catalytic</note>
    </ligand>
</feature>
<evidence type="ECO:0000256" key="6">
    <source>
        <dbReference type="ARBA" id="ARBA00022723"/>
    </source>
</evidence>
<sequence length="265" mass="28627">MPTPSALLNVMIDAARKAARGLARDFGEVTELQVSKKGAGDFVTNADLKAEQTLFELLSKARPGYSFLGEERGMVEGTDKTHTWIVDPLDGTTNFMHAIPHFAVNIALQREGEVVAGVTYNPITHDLFWVEKGKGAFLGAEKRLRVAARKHLDESVLATGVPFVGKPGHGQFLKELHQVSQKVAGVRRFGAASLDLAWVAAGRFDAYWERNLKPWDVAAGVLMVQESGGKVTTIEEHGDPVQGASILASNPELHPQVLKALQAAG</sequence>
<accession>A0A6G4QVK8</accession>
<evidence type="ECO:0000256" key="2">
    <source>
        <dbReference type="ARBA" id="ARBA00001946"/>
    </source>
</evidence>